<reference evidence="1" key="1">
    <citation type="submission" date="2024-07" db="EMBL/GenBank/DDBJ databases">
        <title>Metagenome and Metagenome-Assembled Genomes of Archaea from a hot spring from the geothermal field of Los Azufres, Mexico.</title>
        <authorList>
            <person name="Marin-Paredes R."/>
            <person name="Martinez-Romero E."/>
            <person name="Servin-Garciduenas L.E."/>
        </authorList>
    </citation>
    <scope>NUCLEOTIDE SEQUENCE</scope>
    <source>
        <strain evidence="1">AZ1-454</strain>
    </source>
</reference>
<protein>
    <submittedName>
        <fullName evidence="1">PaREP1 family protein</fullName>
    </submittedName>
</protein>
<accession>A0ACC6TPX0</accession>
<name>A0ACC6TPX0_9CREN</name>
<sequence length="54" mass="6156">MDLKNYKQIRLDEAKFKTNLAENFLEEGLVSNAAGKAFQAWKALTLFSPFTKAF</sequence>
<dbReference type="Proteomes" id="UP000053480">
    <property type="component" value="Unassembled WGS sequence"/>
</dbReference>
<evidence type="ECO:0000313" key="2">
    <source>
        <dbReference type="Proteomes" id="UP000053480"/>
    </source>
</evidence>
<proteinExistence type="predicted"/>
<gene>
    <name evidence="1" type="ORF">TQ35_0007010</name>
</gene>
<dbReference type="EMBL" id="JZWS03000009">
    <property type="protein sequence ID" value="MEW9491932.1"/>
    <property type="molecule type" value="Genomic_DNA"/>
</dbReference>
<organism evidence="1 2">
    <name type="scientific">Candidatus Aramenus sulfurataquae</name>
    <dbReference type="NCBI Taxonomy" id="1326980"/>
    <lineage>
        <taxon>Archaea</taxon>
        <taxon>Thermoproteota</taxon>
        <taxon>Thermoprotei</taxon>
        <taxon>Sulfolobales</taxon>
        <taxon>Sulfolobaceae</taxon>
        <taxon>Candidatus Aramenus</taxon>
    </lineage>
</organism>
<evidence type="ECO:0000313" key="1">
    <source>
        <dbReference type="EMBL" id="MEW9491932.1"/>
    </source>
</evidence>
<comment type="caution">
    <text evidence="1">The sequence shown here is derived from an EMBL/GenBank/DDBJ whole genome shotgun (WGS) entry which is preliminary data.</text>
</comment>